<dbReference type="AlphaFoldDB" id="A0AAN9ENA1"/>
<reference evidence="1 2" key="1">
    <citation type="submission" date="2024-01" db="EMBL/GenBank/DDBJ databases">
        <title>The genomes of 5 underutilized Papilionoideae crops provide insights into root nodulation and disease resistanc.</title>
        <authorList>
            <person name="Yuan L."/>
        </authorList>
    </citation>
    <scope>NUCLEOTIDE SEQUENCE [LARGE SCALE GENOMIC DNA]</scope>
    <source>
        <strain evidence="1">ZHUSHIDOU_FW_LH</strain>
        <tissue evidence="1">Leaf</tissue>
    </source>
</reference>
<proteinExistence type="predicted"/>
<comment type="caution">
    <text evidence="1">The sequence shown here is derived from an EMBL/GenBank/DDBJ whole genome shotgun (WGS) entry which is preliminary data.</text>
</comment>
<name>A0AAN9ENA1_CROPI</name>
<keyword evidence="2" id="KW-1185">Reference proteome</keyword>
<dbReference type="EMBL" id="JAYWIO010000005">
    <property type="protein sequence ID" value="KAK7260382.1"/>
    <property type="molecule type" value="Genomic_DNA"/>
</dbReference>
<protein>
    <submittedName>
        <fullName evidence="1">Uncharacterized protein</fullName>
    </submittedName>
</protein>
<sequence>MALRTNPEKLGSFAIKAGDVGLPTRPLQRGSDTMLRRCGTSNNHQHLFAHVDASIKEDRGIGAGLVILNNIMKALSWQPHNRLGTGRTIIAPTLDEMV</sequence>
<organism evidence="1 2">
    <name type="scientific">Crotalaria pallida</name>
    <name type="common">Smooth rattlebox</name>
    <name type="synonym">Crotalaria striata</name>
    <dbReference type="NCBI Taxonomy" id="3830"/>
    <lineage>
        <taxon>Eukaryota</taxon>
        <taxon>Viridiplantae</taxon>
        <taxon>Streptophyta</taxon>
        <taxon>Embryophyta</taxon>
        <taxon>Tracheophyta</taxon>
        <taxon>Spermatophyta</taxon>
        <taxon>Magnoliopsida</taxon>
        <taxon>eudicotyledons</taxon>
        <taxon>Gunneridae</taxon>
        <taxon>Pentapetalae</taxon>
        <taxon>rosids</taxon>
        <taxon>fabids</taxon>
        <taxon>Fabales</taxon>
        <taxon>Fabaceae</taxon>
        <taxon>Papilionoideae</taxon>
        <taxon>50 kb inversion clade</taxon>
        <taxon>genistoids sensu lato</taxon>
        <taxon>core genistoids</taxon>
        <taxon>Crotalarieae</taxon>
        <taxon>Crotalaria</taxon>
    </lineage>
</organism>
<evidence type="ECO:0000313" key="1">
    <source>
        <dbReference type="EMBL" id="KAK7260382.1"/>
    </source>
</evidence>
<accession>A0AAN9ENA1</accession>
<dbReference type="Proteomes" id="UP001372338">
    <property type="component" value="Unassembled WGS sequence"/>
</dbReference>
<gene>
    <name evidence="1" type="ORF">RIF29_26379</name>
</gene>
<evidence type="ECO:0000313" key="2">
    <source>
        <dbReference type="Proteomes" id="UP001372338"/>
    </source>
</evidence>